<dbReference type="GO" id="GO:0016020">
    <property type="term" value="C:membrane"/>
    <property type="evidence" value="ECO:0007669"/>
    <property type="project" value="GOC"/>
</dbReference>
<dbReference type="InterPro" id="IPR029044">
    <property type="entry name" value="Nucleotide-diphossugar_trans"/>
</dbReference>
<evidence type="ECO:0000256" key="3">
    <source>
        <dbReference type="ARBA" id="ARBA00022679"/>
    </source>
</evidence>
<dbReference type="GO" id="GO:0009247">
    <property type="term" value="P:glycolipid biosynthetic process"/>
    <property type="evidence" value="ECO:0007669"/>
    <property type="project" value="TreeGrafter"/>
</dbReference>
<comment type="similarity">
    <text evidence="1">Belongs to the glycosyltransferase 2 family.</text>
</comment>
<dbReference type="PANTHER" id="PTHR43398:SF1">
    <property type="entry name" value="DOLICHOL-PHOSPHATE MANNOSYLTRANSFERASE SUBUNIT 1"/>
    <property type="match status" value="1"/>
</dbReference>
<dbReference type="Gene3D" id="3.90.550.10">
    <property type="entry name" value="Spore Coat Polysaccharide Biosynthesis Protein SpsA, Chain A"/>
    <property type="match status" value="1"/>
</dbReference>
<dbReference type="PANTHER" id="PTHR43398">
    <property type="entry name" value="DOLICHOL-PHOSPHATE MANNOSYLTRANSFERASE SUBUNIT 1"/>
    <property type="match status" value="1"/>
</dbReference>
<evidence type="ECO:0000256" key="1">
    <source>
        <dbReference type="ARBA" id="ARBA00006739"/>
    </source>
</evidence>
<proteinExistence type="inferred from homology"/>
<evidence type="ECO:0000313" key="5">
    <source>
        <dbReference type="EMBL" id="KKR34317.1"/>
    </source>
</evidence>
<dbReference type="Proteomes" id="UP000034539">
    <property type="component" value="Unassembled WGS sequence"/>
</dbReference>
<evidence type="ECO:0000256" key="2">
    <source>
        <dbReference type="ARBA" id="ARBA00022676"/>
    </source>
</evidence>
<dbReference type="GO" id="GO:0004582">
    <property type="term" value="F:dolichyl-phosphate beta-D-mannosyltransferase activity"/>
    <property type="evidence" value="ECO:0007669"/>
    <property type="project" value="InterPro"/>
</dbReference>
<dbReference type="AlphaFoldDB" id="A0A0G0T8X7"/>
<evidence type="ECO:0000259" key="4">
    <source>
        <dbReference type="Pfam" id="PF00535"/>
    </source>
</evidence>
<dbReference type="SUPFAM" id="SSF53448">
    <property type="entry name" value="Nucleotide-diphospho-sugar transferases"/>
    <property type="match status" value="1"/>
</dbReference>
<gene>
    <name evidence="5" type="ORF">UT63_C0003G0033</name>
</gene>
<dbReference type="InterPro" id="IPR039528">
    <property type="entry name" value="DPM1-like"/>
</dbReference>
<dbReference type="Pfam" id="PF00535">
    <property type="entry name" value="Glycos_transf_2"/>
    <property type="match status" value="1"/>
</dbReference>
<protein>
    <recommendedName>
        <fullName evidence="4">Glycosyltransferase 2-like domain-containing protein</fullName>
    </recommendedName>
</protein>
<dbReference type="InterPro" id="IPR001173">
    <property type="entry name" value="Glyco_trans_2-like"/>
</dbReference>
<keyword evidence="3" id="KW-0808">Transferase</keyword>
<sequence>MKSKKSLSVVIPVYNEGASINKCLKGILNKSPKDIEVIIVYDFNQDSTIPVINKMNNPSLRLVKNNRGKGVLNAIKTGMAFAKGESVLVTMADISDDPSTIVPMLQRFDEGYDIVCGSRYMKGGKKIGGPKLKSFLSWLAGVSGHYILKIPTHDLTNSFKLYRKSFLDEINIESKGGFELGMEIVLKGHFMGKKITEVPTIWYDRTSGKSRFKLFSWLPRYIYWYFWGVKKLYE</sequence>
<reference evidence="5 6" key="1">
    <citation type="journal article" date="2015" name="Nature">
        <title>rRNA introns, odd ribosomes, and small enigmatic genomes across a large radiation of phyla.</title>
        <authorList>
            <person name="Brown C.T."/>
            <person name="Hug L.A."/>
            <person name="Thomas B.C."/>
            <person name="Sharon I."/>
            <person name="Castelle C.J."/>
            <person name="Singh A."/>
            <person name="Wilkins M.J."/>
            <person name="Williams K.H."/>
            <person name="Banfield J.F."/>
        </authorList>
    </citation>
    <scope>NUCLEOTIDE SEQUENCE [LARGE SCALE GENOMIC DNA]</scope>
</reference>
<name>A0A0G0T8X7_9BACT</name>
<evidence type="ECO:0000313" key="6">
    <source>
        <dbReference type="Proteomes" id="UP000034539"/>
    </source>
</evidence>
<dbReference type="EMBL" id="LBXN01000003">
    <property type="protein sequence ID" value="KKR34317.1"/>
    <property type="molecule type" value="Genomic_DNA"/>
</dbReference>
<dbReference type="CDD" id="cd04179">
    <property type="entry name" value="DPM_DPG-synthase_like"/>
    <property type="match status" value="1"/>
</dbReference>
<organism evidence="5 6">
    <name type="scientific">Candidatus Gottesmanbacteria bacterium GW2011_GWC2_39_8</name>
    <dbReference type="NCBI Taxonomy" id="1618450"/>
    <lineage>
        <taxon>Bacteria</taxon>
        <taxon>Candidatus Gottesmaniibacteriota</taxon>
    </lineage>
</organism>
<accession>A0A0G0T8X7</accession>
<feature type="domain" description="Glycosyltransferase 2-like" evidence="4">
    <location>
        <begin position="8"/>
        <end position="170"/>
    </location>
</feature>
<keyword evidence="2" id="KW-0328">Glycosyltransferase</keyword>
<comment type="caution">
    <text evidence="5">The sequence shown here is derived from an EMBL/GenBank/DDBJ whole genome shotgun (WGS) entry which is preliminary data.</text>
</comment>